<dbReference type="AlphaFoldDB" id="A0AA91PXK3"/>
<evidence type="ECO:0000313" key="2">
    <source>
        <dbReference type="Proteomes" id="UP000195602"/>
    </source>
</evidence>
<dbReference type="Proteomes" id="UP000195602">
    <property type="component" value="Unassembled WGS sequence"/>
</dbReference>
<sequence length="388" mass="45101">MRSNSQRLLVAARNYSKNKRETDFLADALGLLSPKKSNRNVPSYKPSILRNLQRGPVTEHYSEIEKELLPQYNMHAVDHSNQLHNLISDLHVANELPSKRPSQKNLMNHVRSLQNEDELVDLAKLSFYQNRLTLPLMTRFILNKHLQQLSRLPFDVNNLDQSAFEKNGWTELNFSEFKILLLKKYHDLNQPLSIVRLLRDEFDHKFLPLIRQQKLSPFYERIVWKFYFDYIQMGSEKSTIKSLDNVRTSFLIWEASTANCCEIAGSILHQHELNKLQRLFFELCSCNAVESIVSTQLEAGTSPFLSALKKISVKFKLYNVDDSLSENVTKRALTYSFIHSVEDVISTYLPEWRNDAALARIMSELRSYRSQMVREGVSEHIGSEVYAN</sequence>
<dbReference type="EMBL" id="LYUB02000014">
    <property type="protein sequence ID" value="OVF07226.1"/>
    <property type="molecule type" value="Genomic_DNA"/>
</dbReference>
<reference evidence="1 2" key="1">
    <citation type="submission" date="2017-04" db="EMBL/GenBank/DDBJ databases">
        <title>Draft genome of the yeast Clavispora lusitaniae type strain CBS 6936.</title>
        <authorList>
            <person name="Durrens P."/>
            <person name="Klopp C."/>
            <person name="Biteau N."/>
            <person name="Fitton-Ouhabi V."/>
            <person name="Dementhon K."/>
            <person name="Accoceberry I."/>
            <person name="Sherman D.J."/>
            <person name="Noel T."/>
        </authorList>
    </citation>
    <scope>NUCLEOTIDE SEQUENCE [LARGE SCALE GENOMIC DNA]</scope>
    <source>
        <strain evidence="1 2">CBS 6936</strain>
    </source>
</reference>
<evidence type="ECO:0000313" key="1">
    <source>
        <dbReference type="EMBL" id="OVF07226.1"/>
    </source>
</evidence>
<dbReference type="KEGG" id="clus:A9F13_14g00572"/>
<proteinExistence type="predicted"/>
<comment type="caution">
    <text evidence="1">The sequence shown here is derived from an EMBL/GenBank/DDBJ whole genome shotgun (WGS) entry which is preliminary data.</text>
</comment>
<protein>
    <submittedName>
        <fullName evidence="1">Uncharacterized protein</fullName>
    </submittedName>
</protein>
<name>A0AA91PXK3_CLALS</name>
<gene>
    <name evidence="1" type="ORF">A9F13_14g00572</name>
</gene>
<organism evidence="1 2">
    <name type="scientific">Clavispora lusitaniae</name>
    <name type="common">Candida lusitaniae</name>
    <dbReference type="NCBI Taxonomy" id="36911"/>
    <lineage>
        <taxon>Eukaryota</taxon>
        <taxon>Fungi</taxon>
        <taxon>Dikarya</taxon>
        <taxon>Ascomycota</taxon>
        <taxon>Saccharomycotina</taxon>
        <taxon>Pichiomycetes</taxon>
        <taxon>Metschnikowiaceae</taxon>
        <taxon>Clavispora</taxon>
    </lineage>
</organism>
<accession>A0AA91PXK3</accession>